<feature type="domain" description="HTH lysR-type" evidence="6">
    <location>
        <begin position="1"/>
        <end position="59"/>
    </location>
</feature>
<dbReference type="CDD" id="cd08479">
    <property type="entry name" value="PBP2_CrgA_like_9"/>
    <property type="match status" value="1"/>
</dbReference>
<sequence>MADLDDLAFFQRLAQHGSLTATARELGLSLSAVSKRLKLLEARLGVELAHRTTRRLTLTPEGELYRERGAVILDELDDLEEALGNRRSDLSGRLRINATFGFGRRHIAPILSAFCADHPQLDAWLELTNFPLNLSDHGFDVGIIVGDPPDSRLVAHRLMVNRRILCAAPSYCATMPSLDEPADLSRHQCLVVRENDSDYATWRFEHRSRHDERTVKVSGRLASNDGESMTRMAVDGHGILLRSWWDVHDHLQAGRLIEVLPEWQGVRADFHAVYDQRRHVPARIRAFIAYLEDRIAERVPPLATGGTLPAWEGPTIQGENDMGLSSRMGANT</sequence>
<dbReference type="InterPro" id="IPR000847">
    <property type="entry name" value="LysR_HTH_N"/>
</dbReference>
<keyword evidence="4" id="KW-0804">Transcription</keyword>
<dbReference type="GO" id="GO:0003700">
    <property type="term" value="F:DNA-binding transcription factor activity"/>
    <property type="evidence" value="ECO:0007669"/>
    <property type="project" value="InterPro"/>
</dbReference>
<evidence type="ECO:0000313" key="7">
    <source>
        <dbReference type="EMBL" id="SDW33828.1"/>
    </source>
</evidence>
<evidence type="ECO:0000259" key="6">
    <source>
        <dbReference type="PROSITE" id="PS50931"/>
    </source>
</evidence>
<dbReference type="Gene3D" id="1.10.10.10">
    <property type="entry name" value="Winged helix-like DNA-binding domain superfamily/Winged helix DNA-binding domain"/>
    <property type="match status" value="1"/>
</dbReference>
<dbReference type="STRING" id="574349.SAMN05443545_101624"/>
<reference evidence="7 8" key="1">
    <citation type="submission" date="2016-10" db="EMBL/GenBank/DDBJ databases">
        <authorList>
            <person name="de Groot N.N."/>
        </authorList>
    </citation>
    <scope>NUCLEOTIDE SEQUENCE [LARGE SCALE GENOMIC DNA]</scope>
    <source>
        <strain evidence="7 8">DSM 19219</strain>
    </source>
</reference>
<comment type="similarity">
    <text evidence="1">Belongs to the LysR transcriptional regulatory family.</text>
</comment>
<organism evidence="7 8">
    <name type="scientific">Aidingimonas halophila</name>
    <dbReference type="NCBI Taxonomy" id="574349"/>
    <lineage>
        <taxon>Bacteria</taxon>
        <taxon>Pseudomonadati</taxon>
        <taxon>Pseudomonadota</taxon>
        <taxon>Gammaproteobacteria</taxon>
        <taxon>Oceanospirillales</taxon>
        <taxon>Halomonadaceae</taxon>
        <taxon>Aidingimonas</taxon>
    </lineage>
</organism>
<dbReference type="InterPro" id="IPR036390">
    <property type="entry name" value="WH_DNA-bd_sf"/>
</dbReference>
<keyword evidence="2" id="KW-0805">Transcription regulation</keyword>
<dbReference type="FunFam" id="1.10.10.10:FF:000001">
    <property type="entry name" value="LysR family transcriptional regulator"/>
    <property type="match status" value="1"/>
</dbReference>
<dbReference type="AlphaFoldDB" id="A0A1H2SQG7"/>
<dbReference type="EMBL" id="FNNI01000001">
    <property type="protein sequence ID" value="SDW33828.1"/>
    <property type="molecule type" value="Genomic_DNA"/>
</dbReference>
<dbReference type="Pfam" id="PF03466">
    <property type="entry name" value="LysR_substrate"/>
    <property type="match status" value="1"/>
</dbReference>
<dbReference type="GO" id="GO:0006351">
    <property type="term" value="P:DNA-templated transcription"/>
    <property type="evidence" value="ECO:0007669"/>
    <property type="project" value="TreeGrafter"/>
</dbReference>
<evidence type="ECO:0000256" key="5">
    <source>
        <dbReference type="SAM" id="MobiDB-lite"/>
    </source>
</evidence>
<evidence type="ECO:0000313" key="8">
    <source>
        <dbReference type="Proteomes" id="UP000198500"/>
    </source>
</evidence>
<dbReference type="Gene3D" id="3.40.190.290">
    <property type="match status" value="1"/>
</dbReference>
<dbReference type="GO" id="GO:0043565">
    <property type="term" value="F:sequence-specific DNA binding"/>
    <property type="evidence" value="ECO:0007669"/>
    <property type="project" value="TreeGrafter"/>
</dbReference>
<dbReference type="InterPro" id="IPR058163">
    <property type="entry name" value="LysR-type_TF_proteobact-type"/>
</dbReference>
<keyword evidence="8" id="KW-1185">Reference proteome</keyword>
<dbReference type="SUPFAM" id="SSF46785">
    <property type="entry name" value="Winged helix' DNA-binding domain"/>
    <property type="match status" value="1"/>
</dbReference>
<accession>A0A1H2SQG7</accession>
<evidence type="ECO:0000256" key="2">
    <source>
        <dbReference type="ARBA" id="ARBA00023015"/>
    </source>
</evidence>
<protein>
    <submittedName>
        <fullName evidence="7">DNA-binding transcriptional regulator, LysR family</fullName>
    </submittedName>
</protein>
<name>A0A1H2SQG7_9GAMM</name>
<dbReference type="PROSITE" id="PS50931">
    <property type="entry name" value="HTH_LYSR"/>
    <property type="match status" value="1"/>
</dbReference>
<proteinExistence type="inferred from homology"/>
<dbReference type="RefSeq" id="WP_092568004.1">
    <property type="nucleotide sequence ID" value="NZ_BMXH01000001.1"/>
</dbReference>
<evidence type="ECO:0000256" key="3">
    <source>
        <dbReference type="ARBA" id="ARBA00023125"/>
    </source>
</evidence>
<dbReference type="InterPro" id="IPR005119">
    <property type="entry name" value="LysR_subst-bd"/>
</dbReference>
<dbReference type="OrthoDB" id="9815676at2"/>
<dbReference type="PANTHER" id="PTHR30537">
    <property type="entry name" value="HTH-TYPE TRANSCRIPTIONAL REGULATOR"/>
    <property type="match status" value="1"/>
</dbReference>
<feature type="region of interest" description="Disordered" evidence="5">
    <location>
        <begin position="306"/>
        <end position="332"/>
    </location>
</feature>
<dbReference type="Pfam" id="PF00126">
    <property type="entry name" value="HTH_1"/>
    <property type="match status" value="1"/>
</dbReference>
<evidence type="ECO:0000256" key="1">
    <source>
        <dbReference type="ARBA" id="ARBA00009437"/>
    </source>
</evidence>
<keyword evidence="3 7" id="KW-0238">DNA-binding</keyword>
<dbReference type="PANTHER" id="PTHR30537:SF5">
    <property type="entry name" value="HTH-TYPE TRANSCRIPTIONAL ACTIVATOR TTDR-RELATED"/>
    <property type="match status" value="1"/>
</dbReference>
<evidence type="ECO:0000256" key="4">
    <source>
        <dbReference type="ARBA" id="ARBA00023163"/>
    </source>
</evidence>
<dbReference type="SUPFAM" id="SSF53850">
    <property type="entry name" value="Periplasmic binding protein-like II"/>
    <property type="match status" value="1"/>
</dbReference>
<dbReference type="Proteomes" id="UP000198500">
    <property type="component" value="Unassembled WGS sequence"/>
</dbReference>
<dbReference type="FunFam" id="3.40.190.290:FF:000001">
    <property type="entry name" value="Transcriptional regulator, LysR family"/>
    <property type="match status" value="1"/>
</dbReference>
<dbReference type="InterPro" id="IPR036388">
    <property type="entry name" value="WH-like_DNA-bd_sf"/>
</dbReference>
<gene>
    <name evidence="7" type="ORF">SAMN05443545_101624</name>
</gene>